<evidence type="ECO:0000256" key="9">
    <source>
        <dbReference type="ARBA" id="ARBA00022777"/>
    </source>
</evidence>
<comment type="subcellular location">
    <subcellularLocation>
        <location evidence="2">Cell membrane</location>
        <topology evidence="2">Multi-pass membrane protein</topology>
    </subcellularLocation>
</comment>
<organism evidence="17 18">
    <name type="scientific">Cohnella hongkongensis</name>
    <dbReference type="NCBI Taxonomy" id="178337"/>
    <lineage>
        <taxon>Bacteria</taxon>
        <taxon>Bacillati</taxon>
        <taxon>Bacillota</taxon>
        <taxon>Bacilli</taxon>
        <taxon>Bacillales</taxon>
        <taxon>Paenibacillaceae</taxon>
        <taxon>Cohnella</taxon>
    </lineage>
</organism>
<dbReference type="EMBL" id="JBHSEP010000003">
    <property type="protein sequence ID" value="MFC4597898.1"/>
    <property type="molecule type" value="Genomic_DNA"/>
</dbReference>
<dbReference type="Proteomes" id="UP001596028">
    <property type="component" value="Unassembled WGS sequence"/>
</dbReference>
<dbReference type="SUPFAM" id="SSF47384">
    <property type="entry name" value="Homodimeric domain of signal transducing histidine kinase"/>
    <property type="match status" value="1"/>
</dbReference>
<proteinExistence type="predicted"/>
<dbReference type="CDD" id="cd00075">
    <property type="entry name" value="HATPase"/>
    <property type="match status" value="1"/>
</dbReference>
<dbReference type="InterPro" id="IPR036097">
    <property type="entry name" value="HisK_dim/P_sf"/>
</dbReference>
<evidence type="ECO:0000259" key="15">
    <source>
        <dbReference type="PROSITE" id="PS50109"/>
    </source>
</evidence>
<evidence type="ECO:0000256" key="5">
    <source>
        <dbReference type="ARBA" id="ARBA00022553"/>
    </source>
</evidence>
<feature type="transmembrane region" description="Helical" evidence="14">
    <location>
        <begin position="24"/>
        <end position="46"/>
    </location>
</feature>
<keyword evidence="10" id="KW-0067">ATP-binding</keyword>
<dbReference type="RefSeq" id="WP_378093574.1">
    <property type="nucleotide sequence ID" value="NZ_JBHSEP010000003.1"/>
</dbReference>
<keyword evidence="4" id="KW-1003">Cell membrane</keyword>
<keyword evidence="6" id="KW-0808">Transferase</keyword>
<feature type="transmembrane region" description="Helical" evidence="14">
    <location>
        <begin position="185"/>
        <end position="205"/>
    </location>
</feature>
<evidence type="ECO:0000313" key="17">
    <source>
        <dbReference type="EMBL" id="MFC4597898.1"/>
    </source>
</evidence>
<evidence type="ECO:0000256" key="3">
    <source>
        <dbReference type="ARBA" id="ARBA00012438"/>
    </source>
</evidence>
<evidence type="ECO:0000256" key="1">
    <source>
        <dbReference type="ARBA" id="ARBA00000085"/>
    </source>
</evidence>
<keyword evidence="18" id="KW-1185">Reference proteome</keyword>
<dbReference type="InterPro" id="IPR050428">
    <property type="entry name" value="TCS_sensor_his_kinase"/>
</dbReference>
<keyword evidence="5" id="KW-0597">Phosphoprotein</keyword>
<dbReference type="SUPFAM" id="SSF55874">
    <property type="entry name" value="ATPase domain of HSP90 chaperone/DNA topoisomerase II/histidine kinase"/>
    <property type="match status" value="1"/>
</dbReference>
<evidence type="ECO:0000256" key="8">
    <source>
        <dbReference type="ARBA" id="ARBA00022741"/>
    </source>
</evidence>
<dbReference type="Gene3D" id="1.10.287.130">
    <property type="match status" value="1"/>
</dbReference>
<evidence type="ECO:0000313" key="18">
    <source>
        <dbReference type="Proteomes" id="UP001596028"/>
    </source>
</evidence>
<dbReference type="EC" id="2.7.13.3" evidence="3"/>
<dbReference type="InterPro" id="IPR003660">
    <property type="entry name" value="HAMP_dom"/>
</dbReference>
<evidence type="ECO:0000256" key="4">
    <source>
        <dbReference type="ARBA" id="ARBA00022475"/>
    </source>
</evidence>
<dbReference type="PROSITE" id="PS50885">
    <property type="entry name" value="HAMP"/>
    <property type="match status" value="1"/>
</dbReference>
<feature type="domain" description="Histidine kinase" evidence="15">
    <location>
        <begin position="274"/>
        <end position="489"/>
    </location>
</feature>
<keyword evidence="8" id="KW-0547">Nucleotide-binding</keyword>
<evidence type="ECO:0000256" key="12">
    <source>
        <dbReference type="ARBA" id="ARBA00023012"/>
    </source>
</evidence>
<dbReference type="SUPFAM" id="SSF158472">
    <property type="entry name" value="HAMP domain-like"/>
    <property type="match status" value="1"/>
</dbReference>
<gene>
    <name evidence="17" type="ORF">ACFO3S_06565</name>
</gene>
<accession>A0ABV9F9J9</accession>
<dbReference type="InterPro" id="IPR003661">
    <property type="entry name" value="HisK_dim/P_dom"/>
</dbReference>
<evidence type="ECO:0000256" key="2">
    <source>
        <dbReference type="ARBA" id="ARBA00004651"/>
    </source>
</evidence>
<dbReference type="PANTHER" id="PTHR45436:SF5">
    <property type="entry name" value="SENSOR HISTIDINE KINASE TRCS"/>
    <property type="match status" value="1"/>
</dbReference>
<dbReference type="PRINTS" id="PR00344">
    <property type="entry name" value="BCTRLSENSOR"/>
</dbReference>
<dbReference type="Pfam" id="PF02518">
    <property type="entry name" value="HATPase_c"/>
    <property type="match status" value="1"/>
</dbReference>
<evidence type="ECO:0000256" key="10">
    <source>
        <dbReference type="ARBA" id="ARBA00022840"/>
    </source>
</evidence>
<keyword evidence="11 14" id="KW-1133">Transmembrane helix</keyword>
<dbReference type="InterPro" id="IPR003594">
    <property type="entry name" value="HATPase_dom"/>
</dbReference>
<evidence type="ECO:0000256" key="6">
    <source>
        <dbReference type="ARBA" id="ARBA00022679"/>
    </source>
</evidence>
<dbReference type="InterPro" id="IPR005467">
    <property type="entry name" value="His_kinase_dom"/>
</dbReference>
<keyword evidence="13 14" id="KW-0472">Membrane</keyword>
<dbReference type="Pfam" id="PF00672">
    <property type="entry name" value="HAMP"/>
    <property type="match status" value="1"/>
</dbReference>
<dbReference type="SMART" id="SM00388">
    <property type="entry name" value="HisKA"/>
    <property type="match status" value="1"/>
</dbReference>
<keyword evidence="12" id="KW-0902">Two-component regulatory system</keyword>
<dbReference type="InterPro" id="IPR004358">
    <property type="entry name" value="Sig_transdc_His_kin-like_C"/>
</dbReference>
<reference evidence="18" key="1">
    <citation type="journal article" date="2019" name="Int. J. Syst. Evol. Microbiol.">
        <title>The Global Catalogue of Microorganisms (GCM) 10K type strain sequencing project: providing services to taxonomists for standard genome sequencing and annotation.</title>
        <authorList>
            <consortium name="The Broad Institute Genomics Platform"/>
            <consortium name="The Broad Institute Genome Sequencing Center for Infectious Disease"/>
            <person name="Wu L."/>
            <person name="Ma J."/>
        </authorList>
    </citation>
    <scope>NUCLEOTIDE SEQUENCE [LARGE SCALE GENOMIC DNA]</scope>
    <source>
        <strain evidence="18">CCUG 49571</strain>
    </source>
</reference>
<dbReference type="CDD" id="cd06225">
    <property type="entry name" value="HAMP"/>
    <property type="match status" value="1"/>
</dbReference>
<feature type="domain" description="HAMP" evidence="16">
    <location>
        <begin position="206"/>
        <end position="259"/>
    </location>
</feature>
<dbReference type="PANTHER" id="PTHR45436">
    <property type="entry name" value="SENSOR HISTIDINE KINASE YKOH"/>
    <property type="match status" value="1"/>
</dbReference>
<comment type="caution">
    <text evidence="17">The sequence shown here is derived from an EMBL/GenBank/DDBJ whole genome shotgun (WGS) entry which is preliminary data.</text>
</comment>
<comment type="catalytic activity">
    <reaction evidence="1">
        <text>ATP + protein L-histidine = ADP + protein N-phospho-L-histidine.</text>
        <dbReference type="EC" id="2.7.13.3"/>
    </reaction>
</comment>
<dbReference type="Gene3D" id="6.10.340.10">
    <property type="match status" value="1"/>
</dbReference>
<dbReference type="SMART" id="SM00304">
    <property type="entry name" value="HAMP"/>
    <property type="match status" value="1"/>
</dbReference>
<dbReference type="InterPro" id="IPR036890">
    <property type="entry name" value="HATPase_C_sf"/>
</dbReference>
<dbReference type="CDD" id="cd00082">
    <property type="entry name" value="HisKA"/>
    <property type="match status" value="1"/>
</dbReference>
<dbReference type="PROSITE" id="PS50109">
    <property type="entry name" value="HIS_KIN"/>
    <property type="match status" value="1"/>
</dbReference>
<evidence type="ECO:0000256" key="7">
    <source>
        <dbReference type="ARBA" id="ARBA00022692"/>
    </source>
</evidence>
<sequence>MNRRSSWLSELRPLLFPRSLRDQLLSRILLILAGLLLVIGLSQYWYMERFIYQNRAAAIQRQVISVPGEIWERLTSSGRRSPLEPFVFFPSSSVAYLNKQGKLTVLTTNGAESESDVPRMTDADYRLAAERSRRNGPLFRIVNGAGGQQLVVLQPVRSFQGNIGVVQVATGTGPLKAELRRQLKLYLAIAFAALVGALLLFLPAIRRTLTPLSRMVDTVERIDSGKLNERLPTPAGPTEIDRLSHSFNRMLERLEHSFRAEQEGRERMRRFVSDASHELRTPLTSIHGFLEVLLRGAATDPEQLDKALRSMHGESERINKLVRDLLLLAKADRDWEAQLVPTDLSSILREMEPQFKLLAGQRLIKFDLQQTARIPLDVDKAKQIALNLFHNAVQHTDPSAGVISIAVRPCPRGIELTVEDNGPGIAPEHLPRLFERFYRVDGSRVRKNGGAGLGLSISRSLAELHGGSIRVKSSLGAGSAFIVDFPLAPDRSRSSSADD</sequence>
<dbReference type="SMART" id="SM00387">
    <property type="entry name" value="HATPase_c"/>
    <property type="match status" value="1"/>
</dbReference>
<evidence type="ECO:0000256" key="14">
    <source>
        <dbReference type="SAM" id="Phobius"/>
    </source>
</evidence>
<name>A0ABV9F9J9_9BACL</name>
<evidence type="ECO:0000256" key="13">
    <source>
        <dbReference type="ARBA" id="ARBA00023136"/>
    </source>
</evidence>
<evidence type="ECO:0000259" key="16">
    <source>
        <dbReference type="PROSITE" id="PS50885"/>
    </source>
</evidence>
<dbReference type="GO" id="GO:0016301">
    <property type="term" value="F:kinase activity"/>
    <property type="evidence" value="ECO:0007669"/>
    <property type="project" value="UniProtKB-KW"/>
</dbReference>
<dbReference type="Gene3D" id="3.30.565.10">
    <property type="entry name" value="Histidine kinase-like ATPase, C-terminal domain"/>
    <property type="match status" value="1"/>
</dbReference>
<keyword evidence="7 14" id="KW-0812">Transmembrane</keyword>
<keyword evidence="9 17" id="KW-0418">Kinase</keyword>
<protein>
    <recommendedName>
        <fullName evidence="3">histidine kinase</fullName>
        <ecNumber evidence="3">2.7.13.3</ecNumber>
    </recommendedName>
</protein>
<dbReference type="Pfam" id="PF00512">
    <property type="entry name" value="HisKA"/>
    <property type="match status" value="1"/>
</dbReference>
<evidence type="ECO:0000256" key="11">
    <source>
        <dbReference type="ARBA" id="ARBA00022989"/>
    </source>
</evidence>